<evidence type="ECO:0000256" key="4">
    <source>
        <dbReference type="ARBA" id="ARBA00022525"/>
    </source>
</evidence>
<name>T1GS53_MEGSC</name>
<evidence type="ECO:0000256" key="3">
    <source>
        <dbReference type="ARBA" id="ARBA00013278"/>
    </source>
</evidence>
<sequence>MFVKNAGKLTATTLMLFALTLSVASARREKKQVMQAPSDNQDSSLTDWFIAPNTRWCGKGNIAGKYQDLGGASTADKCCRKHDHCKLSIPGLSSKWGLFNYRPFTLSHCSCDMRFRTCLKMANSVDSNMVGNFFFNLVTTECFILKAEETCVMHDPETNECLKTVKKRRAYIRHNKKY</sequence>
<dbReference type="OMA" id="WFIAPNT"/>
<dbReference type="GO" id="GO:0016042">
    <property type="term" value="P:lipid catabolic process"/>
    <property type="evidence" value="ECO:0007669"/>
    <property type="project" value="UniProtKB-KW"/>
</dbReference>
<dbReference type="HOGENOM" id="CLU_118255_1_0_1"/>
<reference evidence="11" key="1">
    <citation type="submission" date="2013-02" db="EMBL/GenBank/DDBJ databases">
        <authorList>
            <person name="Hughes D."/>
        </authorList>
    </citation>
    <scope>NUCLEOTIDE SEQUENCE</scope>
    <source>
        <strain>Durham</strain>
        <strain evidence="11">NC isolate 2 -- Noor lab</strain>
    </source>
</reference>
<dbReference type="CDD" id="cd04704">
    <property type="entry name" value="PLA2_bee_venom_like"/>
    <property type="match status" value="1"/>
</dbReference>
<keyword evidence="6" id="KW-0443">Lipid metabolism</keyword>
<dbReference type="AlphaFoldDB" id="T1GS53"/>
<dbReference type="SUPFAM" id="SSF48619">
    <property type="entry name" value="Phospholipase A2, PLA2"/>
    <property type="match status" value="1"/>
</dbReference>
<dbReference type="InterPro" id="IPR036444">
    <property type="entry name" value="PLipase_A2_dom_sf"/>
</dbReference>
<dbReference type="PANTHER" id="PTHR12253">
    <property type="entry name" value="RH14732P"/>
    <property type="match status" value="1"/>
</dbReference>
<dbReference type="GO" id="GO:0005576">
    <property type="term" value="C:extracellular region"/>
    <property type="evidence" value="ECO:0007669"/>
    <property type="project" value="UniProtKB-SubCell"/>
</dbReference>
<dbReference type="InterPro" id="IPR016090">
    <property type="entry name" value="PLA2-like_dom"/>
</dbReference>
<dbReference type="Pfam" id="PF05826">
    <property type="entry name" value="Phospholip_A2_2"/>
    <property type="match status" value="1"/>
</dbReference>
<evidence type="ECO:0000256" key="6">
    <source>
        <dbReference type="ARBA" id="ARBA00023098"/>
    </source>
</evidence>
<comment type="cofactor">
    <cofactor evidence="1">
        <name>Ca(2+)</name>
        <dbReference type="ChEBI" id="CHEBI:29108"/>
    </cofactor>
</comment>
<evidence type="ECO:0000256" key="8">
    <source>
        <dbReference type="SAM" id="SignalP"/>
    </source>
</evidence>
<keyword evidence="5" id="KW-0442">Lipid degradation</keyword>
<dbReference type="STRING" id="36166.T1GS53"/>
<organism evidence="10 11">
    <name type="scientific">Megaselia scalaris</name>
    <name type="common">Humpbacked fly</name>
    <name type="synonym">Phora scalaris</name>
    <dbReference type="NCBI Taxonomy" id="36166"/>
    <lineage>
        <taxon>Eukaryota</taxon>
        <taxon>Metazoa</taxon>
        <taxon>Ecdysozoa</taxon>
        <taxon>Arthropoda</taxon>
        <taxon>Hexapoda</taxon>
        <taxon>Insecta</taxon>
        <taxon>Pterygota</taxon>
        <taxon>Neoptera</taxon>
        <taxon>Endopterygota</taxon>
        <taxon>Diptera</taxon>
        <taxon>Brachycera</taxon>
        <taxon>Muscomorpha</taxon>
        <taxon>Platypezoidea</taxon>
        <taxon>Phoridae</taxon>
        <taxon>Megaseliini</taxon>
        <taxon>Megaselia</taxon>
    </lineage>
</organism>
<dbReference type="Proteomes" id="UP000015102">
    <property type="component" value="Unassembled WGS sequence"/>
</dbReference>
<feature type="domain" description="Phospholipase A2-like central" evidence="9">
    <location>
        <begin position="50"/>
        <end position="144"/>
    </location>
</feature>
<dbReference type="InterPro" id="IPR033113">
    <property type="entry name" value="PLA2_histidine"/>
</dbReference>
<evidence type="ECO:0000256" key="5">
    <source>
        <dbReference type="ARBA" id="ARBA00022963"/>
    </source>
</evidence>
<evidence type="ECO:0000256" key="1">
    <source>
        <dbReference type="ARBA" id="ARBA00001913"/>
    </source>
</evidence>
<evidence type="ECO:0000313" key="10">
    <source>
        <dbReference type="EnsemblMetazoa" id="MESCA006501-PA"/>
    </source>
</evidence>
<dbReference type="Gene3D" id="1.20.90.10">
    <property type="entry name" value="Phospholipase A2 domain"/>
    <property type="match status" value="1"/>
</dbReference>
<feature type="signal peptide" evidence="8">
    <location>
        <begin position="1"/>
        <end position="26"/>
    </location>
</feature>
<keyword evidence="8" id="KW-0732">Signal</keyword>
<evidence type="ECO:0000313" key="11">
    <source>
        <dbReference type="Proteomes" id="UP000015102"/>
    </source>
</evidence>
<proteinExistence type="predicted"/>
<keyword evidence="4" id="KW-0964">Secreted</keyword>
<dbReference type="EMBL" id="CAQQ02051715">
    <property type="status" value="NOT_ANNOTATED_CDS"/>
    <property type="molecule type" value="Genomic_DNA"/>
</dbReference>
<evidence type="ECO:0000256" key="2">
    <source>
        <dbReference type="ARBA" id="ARBA00004613"/>
    </source>
</evidence>
<evidence type="ECO:0000256" key="7">
    <source>
        <dbReference type="ARBA" id="ARBA00029903"/>
    </source>
</evidence>
<dbReference type="EC" id="3.1.1.4" evidence="3"/>
<evidence type="ECO:0000259" key="9">
    <source>
        <dbReference type="Pfam" id="PF05826"/>
    </source>
</evidence>
<accession>T1GS53</accession>
<dbReference type="GO" id="GO:0050482">
    <property type="term" value="P:arachidonate secretion"/>
    <property type="evidence" value="ECO:0007669"/>
    <property type="project" value="InterPro"/>
</dbReference>
<reference evidence="10" key="2">
    <citation type="submission" date="2015-06" db="UniProtKB">
        <authorList>
            <consortium name="EnsemblMetazoa"/>
        </authorList>
    </citation>
    <scope>IDENTIFICATION</scope>
</reference>
<protein>
    <recommendedName>
        <fullName evidence="3">phospholipase A2</fullName>
        <ecNumber evidence="3">3.1.1.4</ecNumber>
    </recommendedName>
    <alternativeName>
        <fullName evidence="7">Phosphatidylcholine 2-acylhydrolase</fullName>
    </alternativeName>
</protein>
<comment type="subcellular location">
    <subcellularLocation>
        <location evidence="2">Secreted</location>
    </subcellularLocation>
</comment>
<dbReference type="GO" id="GO:0006644">
    <property type="term" value="P:phospholipid metabolic process"/>
    <property type="evidence" value="ECO:0007669"/>
    <property type="project" value="InterPro"/>
</dbReference>
<keyword evidence="11" id="KW-1185">Reference proteome</keyword>
<dbReference type="GO" id="GO:0004623">
    <property type="term" value="F:phospholipase A2 activity"/>
    <property type="evidence" value="ECO:0007669"/>
    <property type="project" value="UniProtKB-EC"/>
</dbReference>
<feature type="chain" id="PRO_5004588501" description="phospholipase A2" evidence="8">
    <location>
        <begin position="27"/>
        <end position="178"/>
    </location>
</feature>
<dbReference type="PROSITE" id="PS00118">
    <property type="entry name" value="PA2_HIS"/>
    <property type="match status" value="1"/>
</dbReference>
<dbReference type="EnsemblMetazoa" id="MESCA006501-RA">
    <property type="protein sequence ID" value="MESCA006501-PA"/>
    <property type="gene ID" value="MESCA006501"/>
</dbReference>